<dbReference type="AlphaFoldDB" id="A0AAW8V4S3"/>
<sequence length="181" mass="20601">MKLGRCPVCHSDINLDQLLEDDAGRELLTILTQLKYGIARPLVSYIALFRPAKSALNNARAVKLINDVLSLFPQSHLLAHALSETVNAVQNKRREYKNTAPLVNHNYLKQVYETNKPHFSGVGGCKAEEQQQKKTISEEQDKKIEDAILYIDRIYRLGQPVENLEGYDIWKAWKDNKIGAK</sequence>
<dbReference type="EMBL" id="JANIEN010000002">
    <property type="protein sequence ID" value="MDT3451687.1"/>
    <property type="molecule type" value="Genomic_DNA"/>
</dbReference>
<organism evidence="1 2">
    <name type="scientific">Pasteurella multocida</name>
    <dbReference type="NCBI Taxonomy" id="747"/>
    <lineage>
        <taxon>Bacteria</taxon>
        <taxon>Pseudomonadati</taxon>
        <taxon>Pseudomonadota</taxon>
        <taxon>Gammaproteobacteria</taxon>
        <taxon>Pasteurellales</taxon>
        <taxon>Pasteurellaceae</taxon>
        <taxon>Pasteurella</taxon>
    </lineage>
</organism>
<dbReference type="Proteomes" id="UP001182304">
    <property type="component" value="Unassembled WGS sequence"/>
</dbReference>
<name>A0AAW8V4S3_PASMD</name>
<reference evidence="1" key="1">
    <citation type="submission" date="2022-07" db="EMBL/GenBank/DDBJ databases">
        <title>Sequence of Pasteurella multocoda 17BRD-035.</title>
        <authorList>
            <person name="Roy Chowdhury P."/>
            <person name="Alhamami T."/>
            <person name="Trott D.J."/>
            <person name="Djordvevic S.P."/>
        </authorList>
    </citation>
    <scope>NUCLEOTIDE SEQUENCE</scope>
    <source>
        <strain evidence="1">17BRD-035</strain>
    </source>
</reference>
<evidence type="ECO:0000313" key="2">
    <source>
        <dbReference type="Proteomes" id="UP001182304"/>
    </source>
</evidence>
<comment type="caution">
    <text evidence="1">The sequence shown here is derived from an EMBL/GenBank/DDBJ whole genome shotgun (WGS) entry which is preliminary data.</text>
</comment>
<evidence type="ECO:0000313" key="1">
    <source>
        <dbReference type="EMBL" id="MDT3451687.1"/>
    </source>
</evidence>
<accession>A0AAW8V4S3</accession>
<proteinExistence type="predicted"/>
<gene>
    <name evidence="1" type="ORF">NQF69_02740</name>
</gene>
<dbReference type="RefSeq" id="WP_016533303.1">
    <property type="nucleotide sequence ID" value="NZ_CP015569.1"/>
</dbReference>
<protein>
    <submittedName>
        <fullName evidence="1">Uncharacterized protein</fullName>
    </submittedName>
</protein>